<accession>A0A8D2ZF85</accession>
<evidence type="ECO:0000256" key="11">
    <source>
        <dbReference type="ARBA" id="ARBA00023224"/>
    </source>
</evidence>
<dbReference type="PRINTS" id="PR01565">
    <property type="entry name" value="NEUROMEDINUR"/>
</dbReference>
<evidence type="ECO:0000259" key="15">
    <source>
        <dbReference type="PROSITE" id="PS50262"/>
    </source>
</evidence>
<evidence type="ECO:0000256" key="5">
    <source>
        <dbReference type="ARBA" id="ARBA00022989"/>
    </source>
</evidence>
<keyword evidence="11 12" id="KW-0807">Transducer</keyword>
<evidence type="ECO:0000256" key="2">
    <source>
        <dbReference type="ARBA" id="ARBA00004651"/>
    </source>
</evidence>
<evidence type="ECO:0000313" key="16">
    <source>
        <dbReference type="Ensembl" id="ENSSMAP00000001262.2"/>
    </source>
</evidence>
<evidence type="ECO:0000256" key="4">
    <source>
        <dbReference type="ARBA" id="ARBA00022692"/>
    </source>
</evidence>
<dbReference type="GO" id="GO:0005886">
    <property type="term" value="C:plasma membrane"/>
    <property type="evidence" value="ECO:0007669"/>
    <property type="project" value="UniProtKB-SubCell"/>
</dbReference>
<protein>
    <submittedName>
        <fullName evidence="16">Neuromedin U receptor 3</fullName>
    </submittedName>
</protein>
<dbReference type="Pfam" id="PF00001">
    <property type="entry name" value="7tm_1"/>
    <property type="match status" value="1"/>
</dbReference>
<sequence length="414" mass="46664">MEISSNASELFLNSSTTLNGTGNYTNDQFTEVNLLEILGPKRSPFFLPVSSIYLLIFLTGLSGNLLTCAVIAKHKKMRNPTNLYLVSLALSDLLVLLFGMPLEIYDLWQNYPFPFGEGGCYFKTFLFETVCFASVLNVTALSVERYIAVVHPLKTRYLLTNQHARQVIAIVWVVSMICAIPNTSLHGIFYLPERMAESAICTVLKPLWIYNMVMQITTVCFYFIPMMVIGVLYLVMGLHLGRETQQPSDNLGKNCSSSRRKMSGESGRRRQVIKMLSIVVAVFGVCWAPFHIERLLWSSVSQWTDLMHNIYQYVHILSGVLFYLSSAVNPIIYSLLSTRFRECFRELVCFQTDDNSSVRDSPAFPKILLDPSVAGSRAQTRDFVPLLSPIMTLSTDTATVTRACDEVTCSTSRF</sequence>
<comment type="similarity">
    <text evidence="12">Belongs to the G-protein coupled receptor 1 family.</text>
</comment>
<name>A0A8D2ZF85_SCOMX</name>
<dbReference type="CTD" id="566750"/>
<feature type="transmembrane region" description="Helical" evidence="14">
    <location>
        <begin position="310"/>
        <end position="336"/>
    </location>
</feature>
<dbReference type="PROSITE" id="PS50262">
    <property type="entry name" value="G_PROTEIN_RECEP_F1_2"/>
    <property type="match status" value="1"/>
</dbReference>
<keyword evidence="8" id="KW-1015">Disulfide bond</keyword>
<dbReference type="OrthoDB" id="5962705at2759"/>
<reference evidence="16" key="1">
    <citation type="submission" date="2023-05" db="EMBL/GenBank/DDBJ databases">
        <title>High-quality long-read genome of Scophthalmus maximus.</title>
        <authorList>
            <person name="Lien S."/>
            <person name="Martinez P."/>
        </authorList>
    </citation>
    <scope>NUCLEOTIDE SEQUENCE [LARGE SCALE GENOMIC DNA]</scope>
</reference>
<evidence type="ECO:0000256" key="7">
    <source>
        <dbReference type="ARBA" id="ARBA00023136"/>
    </source>
</evidence>
<keyword evidence="7 14" id="KW-0472">Membrane</keyword>
<dbReference type="GeneTree" id="ENSGT01120000271823"/>
<feature type="transmembrane region" description="Helical" evidence="14">
    <location>
        <begin position="125"/>
        <end position="147"/>
    </location>
</feature>
<feature type="compositionally biased region" description="Polar residues" evidence="13">
    <location>
        <begin position="246"/>
        <end position="257"/>
    </location>
</feature>
<feature type="transmembrane region" description="Helical" evidence="14">
    <location>
        <begin position="272"/>
        <end position="290"/>
    </location>
</feature>
<feature type="transmembrane region" description="Helical" evidence="14">
    <location>
        <begin position="167"/>
        <end position="189"/>
    </location>
</feature>
<proteinExistence type="inferred from homology"/>
<dbReference type="InterPro" id="IPR017452">
    <property type="entry name" value="GPCR_Rhodpsn_7TM"/>
</dbReference>
<evidence type="ECO:0000256" key="9">
    <source>
        <dbReference type="ARBA" id="ARBA00023170"/>
    </source>
</evidence>
<keyword evidence="5 14" id="KW-1133">Transmembrane helix</keyword>
<dbReference type="GO" id="GO:0001607">
    <property type="term" value="F:neuromedin U receptor activity"/>
    <property type="evidence" value="ECO:0007669"/>
    <property type="project" value="InterPro"/>
</dbReference>
<keyword evidence="3" id="KW-1003">Cell membrane</keyword>
<evidence type="ECO:0000256" key="1">
    <source>
        <dbReference type="ARBA" id="ARBA00003593"/>
    </source>
</evidence>
<keyword evidence="10" id="KW-0325">Glycoprotein</keyword>
<organism evidence="16 17">
    <name type="scientific">Scophthalmus maximus</name>
    <name type="common">Turbot</name>
    <name type="synonym">Psetta maxima</name>
    <dbReference type="NCBI Taxonomy" id="52904"/>
    <lineage>
        <taxon>Eukaryota</taxon>
        <taxon>Metazoa</taxon>
        <taxon>Chordata</taxon>
        <taxon>Craniata</taxon>
        <taxon>Vertebrata</taxon>
        <taxon>Euteleostomi</taxon>
        <taxon>Actinopterygii</taxon>
        <taxon>Neopterygii</taxon>
        <taxon>Teleostei</taxon>
        <taxon>Neoteleostei</taxon>
        <taxon>Acanthomorphata</taxon>
        <taxon>Carangaria</taxon>
        <taxon>Pleuronectiformes</taxon>
        <taxon>Pleuronectoidei</taxon>
        <taxon>Scophthalmidae</taxon>
        <taxon>Scophthalmus</taxon>
    </lineage>
</organism>
<dbReference type="KEGG" id="smau:118310045"/>
<evidence type="ECO:0000256" key="6">
    <source>
        <dbReference type="ARBA" id="ARBA00023040"/>
    </source>
</evidence>
<dbReference type="PANTHER" id="PTHR24243:SF205">
    <property type="entry name" value="NEUROMEDIN U RECEPTOR 3"/>
    <property type="match status" value="1"/>
</dbReference>
<evidence type="ECO:0000256" key="13">
    <source>
        <dbReference type="SAM" id="MobiDB-lite"/>
    </source>
</evidence>
<evidence type="ECO:0000256" key="8">
    <source>
        <dbReference type="ARBA" id="ARBA00023157"/>
    </source>
</evidence>
<feature type="transmembrane region" description="Helical" evidence="14">
    <location>
        <begin position="52"/>
        <end position="71"/>
    </location>
</feature>
<dbReference type="InterPro" id="IPR000276">
    <property type="entry name" value="GPCR_Rhodpsn"/>
</dbReference>
<keyword evidence="9 12" id="KW-0675">Receptor</keyword>
<feature type="domain" description="G-protein coupled receptors family 1 profile" evidence="15">
    <location>
        <begin position="63"/>
        <end position="333"/>
    </location>
</feature>
<dbReference type="SUPFAM" id="SSF81321">
    <property type="entry name" value="Family A G protein-coupled receptor-like"/>
    <property type="match status" value="1"/>
</dbReference>
<dbReference type="AlphaFoldDB" id="A0A8D2ZF85"/>
<dbReference type="Proteomes" id="UP000694558">
    <property type="component" value="Chromosome 6"/>
</dbReference>
<dbReference type="Ensembl" id="ENSSMAT00000001286.2">
    <property type="protein sequence ID" value="ENSSMAP00000001262.2"/>
    <property type="gene ID" value="ENSSMAG00000000799.2"/>
</dbReference>
<dbReference type="Gene3D" id="1.20.1070.10">
    <property type="entry name" value="Rhodopsin 7-helix transmembrane proteins"/>
    <property type="match status" value="1"/>
</dbReference>
<dbReference type="PANTHER" id="PTHR24243">
    <property type="entry name" value="G-PROTEIN COUPLED RECEPTOR"/>
    <property type="match status" value="1"/>
</dbReference>
<feature type="region of interest" description="Disordered" evidence="13">
    <location>
        <begin position="246"/>
        <end position="266"/>
    </location>
</feature>
<evidence type="ECO:0000256" key="3">
    <source>
        <dbReference type="ARBA" id="ARBA00022475"/>
    </source>
</evidence>
<comment type="subcellular location">
    <subcellularLocation>
        <location evidence="2">Cell membrane</location>
        <topology evidence="2">Multi-pass membrane protein</topology>
    </subcellularLocation>
</comment>
<reference evidence="16" key="2">
    <citation type="submission" date="2025-08" db="UniProtKB">
        <authorList>
            <consortium name="Ensembl"/>
        </authorList>
    </citation>
    <scope>IDENTIFICATION</scope>
</reference>
<comment type="function">
    <text evidence="1">Receptor for the neuromedin-U and neuromedin-S neuropeptides.</text>
</comment>
<dbReference type="SMART" id="SM01381">
    <property type="entry name" value="7TM_GPCR_Srsx"/>
    <property type="match status" value="1"/>
</dbReference>
<feature type="transmembrane region" description="Helical" evidence="14">
    <location>
        <begin position="83"/>
        <end position="105"/>
    </location>
</feature>
<feature type="transmembrane region" description="Helical" evidence="14">
    <location>
        <begin position="209"/>
        <end position="235"/>
    </location>
</feature>
<evidence type="ECO:0000256" key="10">
    <source>
        <dbReference type="ARBA" id="ARBA00023180"/>
    </source>
</evidence>
<dbReference type="PRINTS" id="PR00237">
    <property type="entry name" value="GPCRRHODOPSN"/>
</dbReference>
<gene>
    <name evidence="16" type="primary">nmur3</name>
</gene>
<dbReference type="InterPro" id="IPR005390">
    <property type="entry name" value="NeuromedU_rcpt"/>
</dbReference>
<dbReference type="PROSITE" id="PS00237">
    <property type="entry name" value="G_PROTEIN_RECEP_F1_1"/>
    <property type="match status" value="1"/>
</dbReference>
<evidence type="ECO:0000256" key="12">
    <source>
        <dbReference type="RuleBase" id="RU000688"/>
    </source>
</evidence>
<dbReference type="GeneID" id="118310045"/>
<keyword evidence="4 12" id="KW-0812">Transmembrane</keyword>
<keyword evidence="6 12" id="KW-0297">G-protein coupled receptor</keyword>
<evidence type="ECO:0000313" key="17">
    <source>
        <dbReference type="Proteomes" id="UP000694558"/>
    </source>
</evidence>
<evidence type="ECO:0000256" key="14">
    <source>
        <dbReference type="SAM" id="Phobius"/>
    </source>
</evidence>
<dbReference type="RefSeq" id="XP_035488681.1">
    <property type="nucleotide sequence ID" value="XM_035632788.1"/>
</dbReference>